<evidence type="ECO:0000313" key="12">
    <source>
        <dbReference type="EMBL" id="MFH6984720.1"/>
    </source>
</evidence>
<evidence type="ECO:0000256" key="8">
    <source>
        <dbReference type="ARBA" id="ARBA00023326"/>
    </source>
</evidence>
<protein>
    <recommendedName>
        <fullName evidence="9">Beta-xylanase</fullName>
        <ecNumber evidence="9">3.2.1.8</ecNumber>
    </recommendedName>
</protein>
<comment type="caution">
    <text evidence="12">The sequence shown here is derived from an EMBL/GenBank/DDBJ whole genome shotgun (WGS) entry which is preliminary data.</text>
</comment>
<evidence type="ECO:0000313" key="13">
    <source>
        <dbReference type="Proteomes" id="UP001610063"/>
    </source>
</evidence>
<dbReference type="InterPro" id="IPR001000">
    <property type="entry name" value="GH10_dom"/>
</dbReference>
<dbReference type="PRINTS" id="PR00134">
    <property type="entry name" value="GLHYDRLASE10"/>
</dbReference>
<evidence type="ECO:0000256" key="5">
    <source>
        <dbReference type="ARBA" id="ARBA00022801"/>
    </source>
</evidence>
<feature type="domain" description="GH10" evidence="11">
    <location>
        <begin position="55"/>
        <end position="368"/>
    </location>
</feature>
<dbReference type="InterPro" id="IPR017853">
    <property type="entry name" value="GH"/>
</dbReference>
<reference evidence="12 13" key="1">
    <citation type="journal article" date="2013" name="Int. J. Syst. Evol. Microbiol.">
        <title>Marinoscillum luteum sp. nov., isolated from marine sediment.</title>
        <authorList>
            <person name="Cha I.T."/>
            <person name="Park S.J."/>
            <person name="Kim S.J."/>
            <person name="Kim J.G."/>
            <person name="Jung M.Y."/>
            <person name="Shin K.S."/>
            <person name="Kwon K.K."/>
            <person name="Yang S.H."/>
            <person name="Seo Y.S."/>
            <person name="Rhee S.K."/>
        </authorList>
    </citation>
    <scope>NUCLEOTIDE SEQUENCE [LARGE SCALE GENOMIC DNA]</scope>
    <source>
        <strain evidence="12 13">KCTC 23939</strain>
    </source>
</reference>
<keyword evidence="13" id="KW-1185">Reference proteome</keyword>
<accession>A0ABW7NB39</accession>
<comment type="similarity">
    <text evidence="2 9">Belongs to the glycosyl hydrolase 10 (cellulase F) family.</text>
</comment>
<comment type="catalytic activity">
    <reaction evidence="1 9">
        <text>Endohydrolysis of (1-&gt;4)-beta-D-xylosidic linkages in xylans.</text>
        <dbReference type="EC" id="3.2.1.8"/>
    </reaction>
</comment>
<proteinExistence type="inferred from homology"/>
<keyword evidence="4 10" id="KW-0732">Signal</keyword>
<feature type="chain" id="PRO_5046283769" description="Beta-xylanase" evidence="10">
    <location>
        <begin position="21"/>
        <end position="374"/>
    </location>
</feature>
<gene>
    <name evidence="12" type="ORF">ACHKAR_14790</name>
</gene>
<dbReference type="EMBL" id="JBIPKE010000018">
    <property type="protein sequence ID" value="MFH6984720.1"/>
    <property type="molecule type" value="Genomic_DNA"/>
</dbReference>
<evidence type="ECO:0000256" key="10">
    <source>
        <dbReference type="SAM" id="SignalP"/>
    </source>
</evidence>
<evidence type="ECO:0000259" key="11">
    <source>
        <dbReference type="PROSITE" id="PS51760"/>
    </source>
</evidence>
<evidence type="ECO:0000256" key="9">
    <source>
        <dbReference type="RuleBase" id="RU361174"/>
    </source>
</evidence>
<dbReference type="EC" id="3.2.1.8" evidence="9"/>
<keyword evidence="8 9" id="KW-0624">Polysaccharide degradation</keyword>
<keyword evidence="5 9" id="KW-0378">Hydrolase</keyword>
<evidence type="ECO:0000256" key="4">
    <source>
        <dbReference type="ARBA" id="ARBA00022729"/>
    </source>
</evidence>
<dbReference type="PANTHER" id="PTHR31490:SF88">
    <property type="entry name" value="BETA-XYLANASE"/>
    <property type="match status" value="1"/>
</dbReference>
<dbReference type="SUPFAM" id="SSF51445">
    <property type="entry name" value="(Trans)glycosidases"/>
    <property type="match status" value="1"/>
</dbReference>
<dbReference type="InterPro" id="IPR044846">
    <property type="entry name" value="GH10"/>
</dbReference>
<evidence type="ECO:0000256" key="1">
    <source>
        <dbReference type="ARBA" id="ARBA00000681"/>
    </source>
</evidence>
<dbReference type="Proteomes" id="UP001610063">
    <property type="component" value="Unassembled WGS sequence"/>
</dbReference>
<keyword evidence="7 9" id="KW-0326">Glycosidase</keyword>
<keyword evidence="6 9" id="KW-0119">Carbohydrate metabolism</keyword>
<keyword evidence="3" id="KW-0858">Xylan degradation</keyword>
<sequence length="374" mass="41805">MKIIKAIVLLILSITLIHCSSEEMPKPSFGGPSDGDGTPSKQYLTEFAAFPVGNIVSASKLASNSEDNLKFKEILLNDYNSITAENDMKMANIFRGPDNYDWSDGDAIVAYAKANGLRVHGHALVWHSSIPGWLTNYAGTDEEFSKLIENYIKQTVAHFAEEKDSLGNSVVASWDVLNEYFDGTSVRSSLFSQRMGADFHKKLFQWAREANSDVKLFYNDYNVIGISSKRSAILSMVSDFQSNNIPIDGIGAQVHINYQWPTITDIQNGFQEIANTGLLIHSSELDITVNPNDDISELTAERAISQSVQFQRLAFYYGEIVPKNQQFGITVWGFRDQDSWIYEGGTDWPLLYDNNFEPKPAYDGFRNGLDGQAP</sequence>
<dbReference type="Pfam" id="PF00331">
    <property type="entry name" value="Glyco_hydro_10"/>
    <property type="match status" value="1"/>
</dbReference>
<name>A0ABW7NB39_9BACT</name>
<feature type="signal peptide" evidence="10">
    <location>
        <begin position="1"/>
        <end position="20"/>
    </location>
</feature>
<dbReference type="SMART" id="SM00633">
    <property type="entry name" value="Glyco_10"/>
    <property type="match status" value="1"/>
</dbReference>
<evidence type="ECO:0000256" key="6">
    <source>
        <dbReference type="ARBA" id="ARBA00023277"/>
    </source>
</evidence>
<dbReference type="PROSITE" id="PS51760">
    <property type="entry name" value="GH10_2"/>
    <property type="match status" value="1"/>
</dbReference>
<dbReference type="RefSeq" id="WP_395418142.1">
    <property type="nucleotide sequence ID" value="NZ_JBIPKE010000018.1"/>
</dbReference>
<organism evidence="12 13">
    <name type="scientific">Marinoscillum luteum</name>
    <dbReference type="NCBI Taxonomy" id="861051"/>
    <lineage>
        <taxon>Bacteria</taxon>
        <taxon>Pseudomonadati</taxon>
        <taxon>Bacteroidota</taxon>
        <taxon>Cytophagia</taxon>
        <taxon>Cytophagales</taxon>
        <taxon>Reichenbachiellaceae</taxon>
        <taxon>Marinoscillum</taxon>
    </lineage>
</organism>
<evidence type="ECO:0000256" key="3">
    <source>
        <dbReference type="ARBA" id="ARBA00022651"/>
    </source>
</evidence>
<dbReference type="PANTHER" id="PTHR31490">
    <property type="entry name" value="GLYCOSYL HYDROLASE"/>
    <property type="match status" value="1"/>
</dbReference>
<evidence type="ECO:0000256" key="7">
    <source>
        <dbReference type="ARBA" id="ARBA00023295"/>
    </source>
</evidence>
<evidence type="ECO:0000256" key="2">
    <source>
        <dbReference type="ARBA" id="ARBA00007495"/>
    </source>
</evidence>
<dbReference type="Gene3D" id="3.20.20.80">
    <property type="entry name" value="Glycosidases"/>
    <property type="match status" value="1"/>
</dbReference>